<comment type="caution">
    <text evidence="1">The sequence shown here is derived from an EMBL/GenBank/DDBJ whole genome shotgun (WGS) entry which is preliminary data.</text>
</comment>
<dbReference type="Proteomes" id="UP001165960">
    <property type="component" value="Unassembled WGS sequence"/>
</dbReference>
<dbReference type="EC" id="3.4.24.56" evidence="1"/>
<evidence type="ECO:0000313" key="1">
    <source>
        <dbReference type="EMBL" id="KAJ9072188.1"/>
    </source>
</evidence>
<keyword evidence="1" id="KW-0378">Hydrolase</keyword>
<gene>
    <name evidence="1" type="primary">STE23_64</name>
    <name evidence="1" type="ORF">DSO57_1029968</name>
</gene>
<reference evidence="1" key="1">
    <citation type="submission" date="2022-04" db="EMBL/GenBank/DDBJ databases">
        <title>Genome of the entomopathogenic fungus Entomophthora muscae.</title>
        <authorList>
            <person name="Elya C."/>
            <person name="Lovett B.R."/>
            <person name="Lee E."/>
            <person name="Macias A.M."/>
            <person name="Hajek A.E."/>
            <person name="De Bivort B.L."/>
            <person name="Kasson M.T."/>
            <person name="De Fine Licht H.H."/>
            <person name="Stajich J.E."/>
        </authorList>
    </citation>
    <scope>NUCLEOTIDE SEQUENCE</scope>
    <source>
        <strain evidence="1">Berkeley</strain>
    </source>
</reference>
<name>A0ACC2TBX5_9FUNG</name>
<keyword evidence="2" id="KW-1185">Reference proteome</keyword>
<keyword evidence="1" id="KW-0645">Protease</keyword>
<organism evidence="1 2">
    <name type="scientific">Entomophthora muscae</name>
    <dbReference type="NCBI Taxonomy" id="34485"/>
    <lineage>
        <taxon>Eukaryota</taxon>
        <taxon>Fungi</taxon>
        <taxon>Fungi incertae sedis</taxon>
        <taxon>Zoopagomycota</taxon>
        <taxon>Entomophthoromycotina</taxon>
        <taxon>Entomophthoromycetes</taxon>
        <taxon>Entomophthorales</taxon>
        <taxon>Entomophthoraceae</taxon>
        <taxon>Entomophthora</taxon>
    </lineage>
</organism>
<dbReference type="EMBL" id="QTSX02003042">
    <property type="protein sequence ID" value="KAJ9072188.1"/>
    <property type="molecule type" value="Genomic_DNA"/>
</dbReference>
<protein>
    <submittedName>
        <fullName evidence="1">Metalloprotease</fullName>
        <ecNumber evidence="1">3.4.24.56</ecNumber>
    </submittedName>
</protein>
<accession>A0ACC2TBX5</accession>
<sequence length="174" mass="19873">MGYVNAETGYEHTSFYFNVASEALNKTLALFSKMMVEPNFAMDRLKMDVDVVDQEFRDLQRNDKERLNKAFRATGNQNHPYTGFFGGNNASLLSQGYAKLQTELQTFHKTKYSSHCMRMVVLGSGKPNITIQPFQLPLVNWSRQSSPSSANYPRDLTKAARMEAQWKYRAPPLS</sequence>
<evidence type="ECO:0000313" key="2">
    <source>
        <dbReference type="Proteomes" id="UP001165960"/>
    </source>
</evidence>
<proteinExistence type="predicted"/>
<keyword evidence="1" id="KW-0482">Metalloprotease</keyword>